<dbReference type="Proteomes" id="UP000546162">
    <property type="component" value="Unassembled WGS sequence"/>
</dbReference>
<dbReference type="EMBL" id="JACHNB010000001">
    <property type="protein sequence ID" value="MBB4740379.1"/>
    <property type="molecule type" value="Genomic_DNA"/>
</dbReference>
<feature type="transmembrane region" description="Helical" evidence="1">
    <location>
        <begin position="6"/>
        <end position="24"/>
    </location>
</feature>
<accession>A0A7W7GY01</accession>
<keyword evidence="1" id="KW-1133">Transmembrane helix</keyword>
<feature type="transmembrane region" description="Helical" evidence="1">
    <location>
        <begin position="141"/>
        <end position="162"/>
    </location>
</feature>
<proteinExistence type="predicted"/>
<evidence type="ECO:0000256" key="1">
    <source>
        <dbReference type="SAM" id="Phobius"/>
    </source>
</evidence>
<gene>
    <name evidence="2" type="ORF">BJY16_003838</name>
</gene>
<keyword evidence="1" id="KW-0472">Membrane</keyword>
<dbReference type="Pfam" id="PF07301">
    <property type="entry name" value="DUF1453"/>
    <property type="match status" value="1"/>
</dbReference>
<name>A0A7W7GY01_9ACTN</name>
<keyword evidence="1" id="KW-0812">Transmembrane</keyword>
<keyword evidence="3" id="KW-1185">Reference proteome</keyword>
<evidence type="ECO:0000313" key="2">
    <source>
        <dbReference type="EMBL" id="MBB4740379.1"/>
    </source>
</evidence>
<dbReference type="AlphaFoldDB" id="A0A7W7GY01"/>
<sequence length="182" mass="19934">MSDPMRDALIFSAILMTIVLFTQVGRHRFGFIKLTLPLVLVVLVAFQMLSSLEFTAPNMTAAGTGIAIGAVIGIGLLRTMRLERDDKNGRIYTRAGLVYLAIWLTVLVGRLIFIWSLENVDGFAVDFGKWIMENEIDPDGVTAFFVLMAMAMVLTRTVGVAIRWIKALRAGKSAPATVAVKA</sequence>
<feature type="transmembrane region" description="Helical" evidence="1">
    <location>
        <begin position="97"/>
        <end position="117"/>
    </location>
</feature>
<comment type="caution">
    <text evidence="2">The sequence shown here is derived from an EMBL/GenBank/DDBJ whole genome shotgun (WGS) entry which is preliminary data.</text>
</comment>
<protein>
    <submittedName>
        <fullName evidence="2">Membrane protein CcdC involved in cytochrome C biogenesis</fullName>
    </submittedName>
</protein>
<feature type="transmembrane region" description="Helical" evidence="1">
    <location>
        <begin position="31"/>
        <end position="50"/>
    </location>
</feature>
<dbReference type="InterPro" id="IPR058247">
    <property type="entry name" value="DUF1453"/>
</dbReference>
<organism evidence="2 3">
    <name type="scientific">Actinoplanes octamycinicus</name>
    <dbReference type="NCBI Taxonomy" id="135948"/>
    <lineage>
        <taxon>Bacteria</taxon>
        <taxon>Bacillati</taxon>
        <taxon>Actinomycetota</taxon>
        <taxon>Actinomycetes</taxon>
        <taxon>Micromonosporales</taxon>
        <taxon>Micromonosporaceae</taxon>
        <taxon>Actinoplanes</taxon>
    </lineage>
</organism>
<reference evidence="2 3" key="1">
    <citation type="submission" date="2020-08" db="EMBL/GenBank/DDBJ databases">
        <title>Sequencing the genomes of 1000 actinobacteria strains.</title>
        <authorList>
            <person name="Klenk H.-P."/>
        </authorList>
    </citation>
    <scope>NUCLEOTIDE SEQUENCE [LARGE SCALE GENOMIC DNA]</scope>
    <source>
        <strain evidence="2 3">DSM 45809</strain>
    </source>
</reference>
<evidence type="ECO:0000313" key="3">
    <source>
        <dbReference type="Proteomes" id="UP000546162"/>
    </source>
</evidence>
<feature type="transmembrane region" description="Helical" evidence="1">
    <location>
        <begin position="56"/>
        <end position="77"/>
    </location>
</feature>
<dbReference type="RefSeq" id="WP_185040897.1">
    <property type="nucleotide sequence ID" value="NZ_BAABFG010000005.1"/>
</dbReference>